<dbReference type="EMBL" id="CP025958">
    <property type="protein sequence ID" value="AWM38661.1"/>
    <property type="molecule type" value="Genomic_DNA"/>
</dbReference>
<evidence type="ECO:0000259" key="2">
    <source>
        <dbReference type="Pfam" id="PF07596"/>
    </source>
</evidence>
<proteinExistence type="predicted"/>
<dbReference type="NCBIfam" id="TIGR02532">
    <property type="entry name" value="IV_pilin_GFxxxE"/>
    <property type="match status" value="1"/>
</dbReference>
<dbReference type="Gene3D" id="3.30.700.10">
    <property type="entry name" value="Glycoprotein, Type 4 Pilin"/>
    <property type="match status" value="1"/>
</dbReference>
<dbReference type="InterPro" id="IPR011453">
    <property type="entry name" value="DUF1559"/>
</dbReference>
<protein>
    <submittedName>
        <fullName evidence="3">Prepilin-type cleavage/methylation domain-containing protein</fullName>
    </submittedName>
</protein>
<evidence type="ECO:0000313" key="4">
    <source>
        <dbReference type="Proteomes" id="UP000245802"/>
    </source>
</evidence>
<dbReference type="OrthoDB" id="248923at2"/>
<sequence>MRAAFTLIELLVVIAIIAILIGLLLPAVQKVREAAARMSDQNNLKQLALACHNFHSANERLPGYQPAPTGSSVASYGYSVHAFILPYIEQEPLGRMFEPNTQQLFFGSAPFGTFNAALASTAVTPVKTFLNPADGQDPVYAMSGGAPHAGTNYAVNIGSGLDANDAVNNPARSNGTDLRFPSDGLFWSGSRVRLTDVADGTSNTLMMADILRGTNASVTGTAYAALAPEQRRRLYASASAGRSAVGTAPGGLNPVLKTADATAATSWTGNRGGSWIWGQPYTNGFNAALTPNSSTPDVAGHGQGWFSARSPFAGGVNVALADGSVRFVRDSIPIAVWRGLATRAGGEVTGGNDF</sequence>
<dbReference type="Proteomes" id="UP000245802">
    <property type="component" value="Chromosome"/>
</dbReference>
<dbReference type="InterPro" id="IPR045584">
    <property type="entry name" value="Pilin-like"/>
</dbReference>
<evidence type="ECO:0000256" key="1">
    <source>
        <dbReference type="SAM" id="Phobius"/>
    </source>
</evidence>
<dbReference type="PANTHER" id="PTHR30093:SF2">
    <property type="entry name" value="TYPE II SECRETION SYSTEM PROTEIN H"/>
    <property type="match status" value="1"/>
</dbReference>
<keyword evidence="1" id="KW-0472">Membrane</keyword>
<feature type="domain" description="DUF1559" evidence="2">
    <location>
        <begin position="29"/>
        <end position="333"/>
    </location>
</feature>
<keyword evidence="1" id="KW-1133">Transmembrane helix</keyword>
<organism evidence="3 4">
    <name type="scientific">Gemmata obscuriglobus</name>
    <dbReference type="NCBI Taxonomy" id="114"/>
    <lineage>
        <taxon>Bacteria</taxon>
        <taxon>Pseudomonadati</taxon>
        <taxon>Planctomycetota</taxon>
        <taxon>Planctomycetia</taxon>
        <taxon>Gemmatales</taxon>
        <taxon>Gemmataceae</taxon>
        <taxon>Gemmata</taxon>
    </lineage>
</organism>
<dbReference type="Pfam" id="PF07963">
    <property type="entry name" value="N_methyl"/>
    <property type="match status" value="1"/>
</dbReference>
<name>A0A2Z3H1D3_9BACT</name>
<dbReference type="InterPro" id="IPR012902">
    <property type="entry name" value="N_methyl_site"/>
</dbReference>
<reference evidence="3 4" key="1">
    <citation type="submission" date="2018-01" db="EMBL/GenBank/DDBJ databases">
        <title>G. obscuriglobus.</title>
        <authorList>
            <person name="Franke J."/>
            <person name="Blomberg W."/>
            <person name="Selmecki A."/>
        </authorList>
    </citation>
    <scope>NUCLEOTIDE SEQUENCE [LARGE SCALE GENOMIC DNA]</scope>
    <source>
        <strain evidence="3 4">DSM 5831</strain>
    </source>
</reference>
<dbReference type="PANTHER" id="PTHR30093">
    <property type="entry name" value="GENERAL SECRETION PATHWAY PROTEIN G"/>
    <property type="match status" value="1"/>
</dbReference>
<gene>
    <name evidence="3" type="ORF">C1280_17835</name>
</gene>
<dbReference type="SUPFAM" id="SSF54523">
    <property type="entry name" value="Pili subunits"/>
    <property type="match status" value="1"/>
</dbReference>
<dbReference type="Pfam" id="PF07596">
    <property type="entry name" value="SBP_bac_10"/>
    <property type="match status" value="1"/>
</dbReference>
<dbReference type="NCBIfam" id="TIGR04294">
    <property type="entry name" value="pre_pil_HX9DG"/>
    <property type="match status" value="1"/>
</dbReference>
<evidence type="ECO:0000313" key="3">
    <source>
        <dbReference type="EMBL" id="AWM38661.1"/>
    </source>
</evidence>
<keyword evidence="1" id="KW-0812">Transmembrane</keyword>
<dbReference type="KEGG" id="gog:C1280_17835"/>
<keyword evidence="4" id="KW-1185">Reference proteome</keyword>
<accession>A0A2Z3H1D3</accession>
<dbReference type="AlphaFoldDB" id="A0A2Z3H1D3"/>
<dbReference type="InterPro" id="IPR027558">
    <property type="entry name" value="Pre_pil_HX9DG_C"/>
</dbReference>
<feature type="transmembrane region" description="Helical" evidence="1">
    <location>
        <begin position="6"/>
        <end position="28"/>
    </location>
</feature>